<evidence type="ECO:0000313" key="5">
    <source>
        <dbReference type="Proteomes" id="UP000324767"/>
    </source>
</evidence>
<dbReference type="Proteomes" id="UP000324767">
    <property type="component" value="Unassembled WGS sequence"/>
</dbReference>
<feature type="compositionally biased region" description="Acidic residues" evidence="1">
    <location>
        <begin position="105"/>
        <end position="115"/>
    </location>
</feature>
<proteinExistence type="predicted"/>
<feature type="region of interest" description="Disordered" evidence="1">
    <location>
        <begin position="84"/>
        <end position="262"/>
    </location>
</feature>
<dbReference type="InterPro" id="IPR024771">
    <property type="entry name" value="SUZ"/>
</dbReference>
<sequence length="262" mass="28785">MMNTKGDVPDAWDDDWISKADSKSPQESSQDSTKVSKAERRAKQAELNRKLWEEADTPENPYYINSRNEVPLKTDFKPAMKVLSRKPAPKLVTRTDPVSGLEQLTIEDDDDDDDEATTKTTMTMEQRQQKAQREREEKQRKYEEVRERLFGAGTSGATPGTRSPGQVTPPKAGSSGEGKTRGRSKGGREARPASSADGKTPQLYDPSYAAKPDSGFVHKRDAQASASGRDTPGEEQLIRNPRGPDGSGRGGFGFAARGRKVV</sequence>
<protein>
    <submittedName>
        <fullName evidence="4">Uncharacterized protein</fullName>
    </submittedName>
</protein>
<feature type="domain" description="SUZ-C" evidence="3">
    <location>
        <begin position="212"/>
        <end position="256"/>
    </location>
</feature>
<accession>A0A5M8PMT4</accession>
<dbReference type="EMBL" id="VXIT01000008">
    <property type="protein sequence ID" value="KAA6410839.1"/>
    <property type="molecule type" value="Genomic_DNA"/>
</dbReference>
<evidence type="ECO:0000259" key="2">
    <source>
        <dbReference type="PROSITE" id="PS51673"/>
    </source>
</evidence>
<feature type="domain" description="SUZ" evidence="2">
    <location>
        <begin position="85"/>
        <end position="154"/>
    </location>
</feature>
<dbReference type="AlphaFoldDB" id="A0A5M8PMT4"/>
<comment type="caution">
    <text evidence="4">The sequence shown here is derived from an EMBL/GenBank/DDBJ whole genome shotgun (WGS) entry which is preliminary data.</text>
</comment>
<feature type="compositionally biased region" description="Polar residues" evidence="1">
    <location>
        <begin position="155"/>
        <end position="166"/>
    </location>
</feature>
<gene>
    <name evidence="4" type="ORF">FRX48_05149</name>
</gene>
<dbReference type="InterPro" id="IPR024642">
    <property type="entry name" value="SUZ-C"/>
</dbReference>
<feature type="region of interest" description="Disordered" evidence="1">
    <location>
        <begin position="1"/>
        <end position="69"/>
    </location>
</feature>
<evidence type="ECO:0000259" key="3">
    <source>
        <dbReference type="PROSITE" id="PS51938"/>
    </source>
</evidence>
<name>A0A5M8PMT4_9LECA</name>
<organism evidence="4 5">
    <name type="scientific">Lasallia pustulata</name>
    <dbReference type="NCBI Taxonomy" id="136370"/>
    <lineage>
        <taxon>Eukaryota</taxon>
        <taxon>Fungi</taxon>
        <taxon>Dikarya</taxon>
        <taxon>Ascomycota</taxon>
        <taxon>Pezizomycotina</taxon>
        <taxon>Lecanoromycetes</taxon>
        <taxon>OSLEUM clade</taxon>
        <taxon>Umbilicariomycetidae</taxon>
        <taxon>Umbilicariales</taxon>
        <taxon>Umbilicariaceae</taxon>
        <taxon>Lasallia</taxon>
    </lineage>
</organism>
<reference evidence="4 5" key="1">
    <citation type="submission" date="2019-09" db="EMBL/GenBank/DDBJ databases">
        <title>The hologenome of the rock-dwelling lichen Lasallia pustulata.</title>
        <authorList>
            <person name="Greshake Tzovaras B."/>
            <person name="Segers F."/>
            <person name="Bicker A."/>
            <person name="Dal Grande F."/>
            <person name="Otte J."/>
            <person name="Hankeln T."/>
            <person name="Schmitt I."/>
            <person name="Ebersberger I."/>
        </authorList>
    </citation>
    <scope>NUCLEOTIDE SEQUENCE [LARGE SCALE GENOMIC DNA]</scope>
    <source>
        <strain evidence="4">A1-1</strain>
    </source>
</reference>
<dbReference type="PROSITE" id="PS51938">
    <property type="entry name" value="SUZ_C"/>
    <property type="match status" value="1"/>
</dbReference>
<dbReference type="OrthoDB" id="5422283at2759"/>
<evidence type="ECO:0000313" key="4">
    <source>
        <dbReference type="EMBL" id="KAA6410839.1"/>
    </source>
</evidence>
<feature type="compositionally biased region" description="Basic and acidic residues" evidence="1">
    <location>
        <begin position="34"/>
        <end position="53"/>
    </location>
</feature>
<feature type="compositionally biased region" description="Basic and acidic residues" evidence="1">
    <location>
        <begin position="127"/>
        <end position="149"/>
    </location>
</feature>
<dbReference type="PROSITE" id="PS51673">
    <property type="entry name" value="SUZ"/>
    <property type="match status" value="1"/>
</dbReference>
<evidence type="ECO:0000256" key="1">
    <source>
        <dbReference type="SAM" id="MobiDB-lite"/>
    </source>
</evidence>